<dbReference type="Proteomes" id="UP000799302">
    <property type="component" value="Unassembled WGS sequence"/>
</dbReference>
<dbReference type="OrthoDB" id="3927751at2759"/>
<organism evidence="2 3">
    <name type="scientific">Microthyrium microscopicum</name>
    <dbReference type="NCBI Taxonomy" id="703497"/>
    <lineage>
        <taxon>Eukaryota</taxon>
        <taxon>Fungi</taxon>
        <taxon>Dikarya</taxon>
        <taxon>Ascomycota</taxon>
        <taxon>Pezizomycotina</taxon>
        <taxon>Dothideomycetes</taxon>
        <taxon>Dothideomycetes incertae sedis</taxon>
        <taxon>Microthyriales</taxon>
        <taxon>Microthyriaceae</taxon>
        <taxon>Microthyrium</taxon>
    </lineage>
</organism>
<proteinExistence type="predicted"/>
<evidence type="ECO:0000256" key="1">
    <source>
        <dbReference type="SAM" id="SignalP"/>
    </source>
</evidence>
<accession>A0A6A6UQ05</accession>
<dbReference type="AlphaFoldDB" id="A0A6A6UQ05"/>
<feature type="signal peptide" evidence="1">
    <location>
        <begin position="1"/>
        <end position="34"/>
    </location>
</feature>
<gene>
    <name evidence="2" type="ORF">BT63DRAFT_408570</name>
</gene>
<keyword evidence="3" id="KW-1185">Reference proteome</keyword>
<protein>
    <recommendedName>
        <fullName evidence="4">Peptide hydrolase</fullName>
    </recommendedName>
</protein>
<evidence type="ECO:0000313" key="3">
    <source>
        <dbReference type="Proteomes" id="UP000799302"/>
    </source>
</evidence>
<keyword evidence="1" id="KW-0732">Signal</keyword>
<dbReference type="SUPFAM" id="SSF53187">
    <property type="entry name" value="Zn-dependent exopeptidases"/>
    <property type="match status" value="1"/>
</dbReference>
<reference evidence="2" key="1">
    <citation type="journal article" date="2020" name="Stud. Mycol.">
        <title>101 Dothideomycetes genomes: a test case for predicting lifestyles and emergence of pathogens.</title>
        <authorList>
            <person name="Haridas S."/>
            <person name="Albert R."/>
            <person name="Binder M."/>
            <person name="Bloem J."/>
            <person name="Labutti K."/>
            <person name="Salamov A."/>
            <person name="Andreopoulos B."/>
            <person name="Baker S."/>
            <person name="Barry K."/>
            <person name="Bills G."/>
            <person name="Bluhm B."/>
            <person name="Cannon C."/>
            <person name="Castanera R."/>
            <person name="Culley D."/>
            <person name="Daum C."/>
            <person name="Ezra D."/>
            <person name="Gonzalez J."/>
            <person name="Henrissat B."/>
            <person name="Kuo A."/>
            <person name="Liang C."/>
            <person name="Lipzen A."/>
            <person name="Lutzoni F."/>
            <person name="Magnuson J."/>
            <person name="Mondo S."/>
            <person name="Nolan M."/>
            <person name="Ohm R."/>
            <person name="Pangilinan J."/>
            <person name="Park H.-J."/>
            <person name="Ramirez L."/>
            <person name="Alfaro M."/>
            <person name="Sun H."/>
            <person name="Tritt A."/>
            <person name="Yoshinaga Y."/>
            <person name="Zwiers L.-H."/>
            <person name="Turgeon B."/>
            <person name="Goodwin S."/>
            <person name="Spatafora J."/>
            <person name="Crous P."/>
            <person name="Grigoriev I."/>
        </authorList>
    </citation>
    <scope>NUCLEOTIDE SEQUENCE</scope>
    <source>
        <strain evidence="2">CBS 115976</strain>
    </source>
</reference>
<name>A0A6A6UQ05_9PEZI</name>
<evidence type="ECO:0000313" key="2">
    <source>
        <dbReference type="EMBL" id="KAF2674375.1"/>
    </source>
</evidence>
<dbReference type="EMBL" id="MU004230">
    <property type="protein sequence ID" value="KAF2674375.1"/>
    <property type="molecule type" value="Genomic_DNA"/>
</dbReference>
<sequence length="504" mass="54847">MMRTQSSTTCGSHRALSQFCSFILFGFLATTTVCEPDYPSLDWYHPQVDLLAQLQSRLTGSPNHTTFVNHLESQLQSLGLQVNSDVFQFAYNQAPQSPPQIQLNGQTIPASFYIPYSGNTDAVGVTGTLVNVINPALSSPDWSRANGSIAVLNITNPGTDGAKNLAVWPGSPAWGTLPGVPASAANIYVHNLTDAARLGVKGVIYAWQNLTLANAYGQYGPFKINYQGIPAVQVAGSVSQQIVAAANQGSTVTLTSTGQLFPNGTTRTLWTIVEGTERKNESVIISTHTDGSNVVEENGHLALLAKARELKASPPKRTTILVFLTGHLHTSGFTDKGRVMARWLSDHQDLWNGTNGNGYKALFGSCVEHLGAVQWKEDVANDLYYPTGRLDPEVIYAATEELASLFQSNWRGATPDTIRATNPLKTTAEQGGEGLPFLWSQIPEISLVTAPSWLLKIWPEDFNQTQLMDIPAAKRQVDSFLRIWEAVDILPQSGFGKLNYTRNL</sequence>
<evidence type="ECO:0008006" key="4">
    <source>
        <dbReference type="Google" id="ProtNLM"/>
    </source>
</evidence>
<feature type="chain" id="PRO_5025376900" description="Peptide hydrolase" evidence="1">
    <location>
        <begin position="35"/>
        <end position="504"/>
    </location>
</feature>